<keyword evidence="5 15" id="KW-0808">Transferase</keyword>
<dbReference type="PATRIC" id="fig|1235279.3.peg.1770"/>
<proteinExistence type="predicted"/>
<keyword evidence="9" id="KW-0067">ATP-binding</keyword>
<comment type="subcellular location">
    <subcellularLocation>
        <location evidence="2">Cell membrane</location>
        <topology evidence="2">Multi-pass membrane protein</topology>
    </subcellularLocation>
</comment>
<dbReference type="InterPro" id="IPR003594">
    <property type="entry name" value="HATPase_dom"/>
</dbReference>
<name>M7NC08_9BACL</name>
<keyword evidence="7" id="KW-0547">Nucleotide-binding</keyword>
<dbReference type="PRINTS" id="PR00344">
    <property type="entry name" value="BCTRLSENSOR"/>
</dbReference>
<feature type="transmembrane region" description="Helical" evidence="13">
    <location>
        <begin position="35"/>
        <end position="57"/>
    </location>
</feature>
<evidence type="ECO:0000256" key="4">
    <source>
        <dbReference type="ARBA" id="ARBA00022475"/>
    </source>
</evidence>
<evidence type="ECO:0000256" key="1">
    <source>
        <dbReference type="ARBA" id="ARBA00000085"/>
    </source>
</evidence>
<comment type="caution">
    <text evidence="15">The sequence shown here is derived from an EMBL/GenBank/DDBJ whole genome shotgun (WGS) entry which is preliminary data.</text>
</comment>
<evidence type="ECO:0000256" key="2">
    <source>
        <dbReference type="ARBA" id="ARBA00004651"/>
    </source>
</evidence>
<keyword evidence="4" id="KW-1003">Cell membrane</keyword>
<sequence>MFIPYLKSRLPWILFFLVALLLADLIIILDEGIEIEAASVVYMNFLLVALLALFILWRWRQETAFLREAARLTDESLREWEELLPERASGLDRTTAELLTAASRAHREELEKVADAQYLEADYLAAWVHEAKAPLTAMKLILDEHRADPAMRRLATEWLRLHLLIDRQLYISRMPTLAADFLPETSTVRSLTSSEIRELAAWCMEKDVAVELEGEDLPVRTDVKWARFIIRQILTNAVKYSPAGGTILITADRTPDGNVRLRIADEGPGIPAHDLPRIFEKGFTGGTGRIQNAATGLGLYLADQVAGRLGIRLSAFSEDERGTALTLMFQKENEFDRIMGGKEKRGISADSSRFL</sequence>
<dbReference type="GO" id="GO:0000155">
    <property type="term" value="F:phosphorelay sensor kinase activity"/>
    <property type="evidence" value="ECO:0007669"/>
    <property type="project" value="TreeGrafter"/>
</dbReference>
<comment type="catalytic activity">
    <reaction evidence="1">
        <text>ATP + protein L-histidine = ADP + protein N-phospho-L-histidine.</text>
        <dbReference type="EC" id="2.7.13.3"/>
    </reaction>
</comment>
<evidence type="ECO:0000256" key="7">
    <source>
        <dbReference type="ARBA" id="ARBA00022741"/>
    </source>
</evidence>
<gene>
    <name evidence="15" type="primary">graS_1</name>
    <name evidence="15" type="ORF">C772_01773</name>
</gene>
<dbReference type="Pfam" id="PF02518">
    <property type="entry name" value="HATPase_c"/>
    <property type="match status" value="1"/>
</dbReference>
<reference evidence="15 16" key="1">
    <citation type="journal article" date="2013" name="Genome Announc.">
        <title>Draft Genome Sequence of Bhargavaea cecembensis Strain DSE10T, Isolated from a Deep-Sea Sediment Sample Collected at a Depth of 5,904 m from the Chagos-Laccadive Ridge System in the Indian Ocean.</title>
        <authorList>
            <person name="Shivaji S."/>
            <person name="Ara S."/>
            <person name="Begum Z."/>
            <person name="Ruth M."/>
            <person name="Singh A."/>
            <person name="Kumar Pinnaka A."/>
        </authorList>
    </citation>
    <scope>NUCLEOTIDE SEQUENCE [LARGE SCALE GENOMIC DNA]</scope>
    <source>
        <strain evidence="15 16">DSE10</strain>
    </source>
</reference>
<dbReference type="GO" id="GO:0004721">
    <property type="term" value="F:phosphoprotein phosphatase activity"/>
    <property type="evidence" value="ECO:0007669"/>
    <property type="project" value="TreeGrafter"/>
</dbReference>
<dbReference type="InterPro" id="IPR050351">
    <property type="entry name" value="BphY/WalK/GraS-like"/>
</dbReference>
<keyword evidence="12 13" id="KW-0472">Membrane</keyword>
<accession>M7NC08</accession>
<feature type="domain" description="Histidine kinase" evidence="14">
    <location>
        <begin position="126"/>
        <end position="333"/>
    </location>
</feature>
<dbReference type="GO" id="GO:0005524">
    <property type="term" value="F:ATP binding"/>
    <property type="evidence" value="ECO:0007669"/>
    <property type="project" value="UniProtKB-KW"/>
</dbReference>
<evidence type="ECO:0000313" key="15">
    <source>
        <dbReference type="EMBL" id="EMR06128.1"/>
    </source>
</evidence>
<dbReference type="PROSITE" id="PS50109">
    <property type="entry name" value="HIS_KIN"/>
    <property type="match status" value="1"/>
</dbReference>
<dbReference type="SMART" id="SM00387">
    <property type="entry name" value="HATPase_c"/>
    <property type="match status" value="1"/>
</dbReference>
<dbReference type="SUPFAM" id="SSF55874">
    <property type="entry name" value="ATPase domain of HSP90 chaperone/DNA topoisomerase II/histidine kinase"/>
    <property type="match status" value="1"/>
</dbReference>
<keyword evidence="8 15" id="KW-0418">Kinase</keyword>
<evidence type="ECO:0000256" key="5">
    <source>
        <dbReference type="ARBA" id="ARBA00022679"/>
    </source>
</evidence>
<evidence type="ECO:0000256" key="12">
    <source>
        <dbReference type="ARBA" id="ARBA00023136"/>
    </source>
</evidence>
<organism evidence="15 16">
    <name type="scientific">Bhargavaea cecembensis DSE10</name>
    <dbReference type="NCBI Taxonomy" id="1235279"/>
    <lineage>
        <taxon>Bacteria</taxon>
        <taxon>Bacillati</taxon>
        <taxon>Bacillota</taxon>
        <taxon>Bacilli</taxon>
        <taxon>Bacillales</taxon>
        <taxon>Caryophanaceae</taxon>
        <taxon>Bhargavaea</taxon>
    </lineage>
</organism>
<dbReference type="STRING" id="1235279.C772_01773"/>
<dbReference type="eggNOG" id="COG2205">
    <property type="taxonomic scope" value="Bacteria"/>
</dbReference>
<evidence type="ECO:0000256" key="3">
    <source>
        <dbReference type="ARBA" id="ARBA00012438"/>
    </source>
</evidence>
<dbReference type="InterPro" id="IPR004358">
    <property type="entry name" value="Sig_transdc_His_kin-like_C"/>
</dbReference>
<dbReference type="RefSeq" id="WP_008299213.1">
    <property type="nucleotide sequence ID" value="NZ_AOFT01000008.1"/>
</dbReference>
<feature type="transmembrane region" description="Helical" evidence="13">
    <location>
        <begin position="12"/>
        <end position="29"/>
    </location>
</feature>
<dbReference type="InterPro" id="IPR036890">
    <property type="entry name" value="HATPase_C_sf"/>
</dbReference>
<evidence type="ECO:0000313" key="16">
    <source>
        <dbReference type="Proteomes" id="UP000011919"/>
    </source>
</evidence>
<dbReference type="GO" id="GO:0016036">
    <property type="term" value="P:cellular response to phosphate starvation"/>
    <property type="evidence" value="ECO:0007669"/>
    <property type="project" value="TreeGrafter"/>
</dbReference>
<keyword evidence="10 13" id="KW-1133">Transmembrane helix</keyword>
<evidence type="ECO:0000256" key="8">
    <source>
        <dbReference type="ARBA" id="ARBA00022777"/>
    </source>
</evidence>
<protein>
    <recommendedName>
        <fullName evidence="3">histidine kinase</fullName>
        <ecNumber evidence="3">2.7.13.3</ecNumber>
    </recommendedName>
</protein>
<dbReference type="InterPro" id="IPR005467">
    <property type="entry name" value="His_kinase_dom"/>
</dbReference>
<keyword evidence="16" id="KW-1185">Reference proteome</keyword>
<evidence type="ECO:0000256" key="9">
    <source>
        <dbReference type="ARBA" id="ARBA00022840"/>
    </source>
</evidence>
<evidence type="ECO:0000256" key="11">
    <source>
        <dbReference type="ARBA" id="ARBA00023012"/>
    </source>
</evidence>
<dbReference type="PANTHER" id="PTHR45453:SF2">
    <property type="entry name" value="HISTIDINE KINASE"/>
    <property type="match status" value="1"/>
</dbReference>
<keyword evidence="6 13" id="KW-0812">Transmembrane</keyword>
<dbReference type="PANTHER" id="PTHR45453">
    <property type="entry name" value="PHOSPHATE REGULON SENSOR PROTEIN PHOR"/>
    <property type="match status" value="1"/>
</dbReference>
<keyword evidence="11" id="KW-0902">Two-component regulatory system</keyword>
<dbReference type="EC" id="2.7.13.3" evidence="3"/>
<dbReference type="GO" id="GO:0005886">
    <property type="term" value="C:plasma membrane"/>
    <property type="evidence" value="ECO:0007669"/>
    <property type="project" value="UniProtKB-SubCell"/>
</dbReference>
<evidence type="ECO:0000256" key="6">
    <source>
        <dbReference type="ARBA" id="ARBA00022692"/>
    </source>
</evidence>
<dbReference type="AlphaFoldDB" id="M7NC08"/>
<evidence type="ECO:0000256" key="13">
    <source>
        <dbReference type="SAM" id="Phobius"/>
    </source>
</evidence>
<evidence type="ECO:0000259" key="14">
    <source>
        <dbReference type="PROSITE" id="PS50109"/>
    </source>
</evidence>
<evidence type="ECO:0000256" key="10">
    <source>
        <dbReference type="ARBA" id="ARBA00022989"/>
    </source>
</evidence>
<dbReference type="EMBL" id="AOFT01000008">
    <property type="protein sequence ID" value="EMR06128.1"/>
    <property type="molecule type" value="Genomic_DNA"/>
</dbReference>
<dbReference type="Proteomes" id="UP000011919">
    <property type="component" value="Unassembled WGS sequence"/>
</dbReference>
<dbReference type="Gene3D" id="3.30.565.10">
    <property type="entry name" value="Histidine kinase-like ATPase, C-terminal domain"/>
    <property type="match status" value="1"/>
</dbReference>